<protein>
    <submittedName>
        <fullName evidence="1">Uncharacterized protein</fullName>
    </submittedName>
</protein>
<sequence>MLEWNLEVEMVIVKSKEQCLSFSISWMDLKHQTRSRPFLGLEELIERLNSQIQMKIFQIYPAGELYKHKSWLLRALHLKIDGRF</sequence>
<evidence type="ECO:0000313" key="1">
    <source>
        <dbReference type="EMBL" id="CAH1451085.1"/>
    </source>
</evidence>
<proteinExistence type="predicted"/>
<dbReference type="AlphaFoldDB" id="A0AAU9PL59"/>
<comment type="caution">
    <text evidence="1">The sequence shown here is derived from an EMBL/GenBank/DDBJ whole genome shotgun (WGS) entry which is preliminary data.</text>
</comment>
<reference evidence="1 2" key="1">
    <citation type="submission" date="2022-01" db="EMBL/GenBank/DDBJ databases">
        <authorList>
            <person name="Xiong W."/>
            <person name="Schranz E."/>
        </authorList>
    </citation>
    <scope>NUCLEOTIDE SEQUENCE [LARGE SCALE GENOMIC DNA]</scope>
</reference>
<accession>A0AAU9PL59</accession>
<dbReference type="EMBL" id="CAKMRJ010005657">
    <property type="protein sequence ID" value="CAH1451085.1"/>
    <property type="molecule type" value="Genomic_DNA"/>
</dbReference>
<gene>
    <name evidence="1" type="ORF">LVIROSA_LOCUS36463</name>
</gene>
<keyword evidence="2" id="KW-1185">Reference proteome</keyword>
<dbReference type="Proteomes" id="UP001157418">
    <property type="component" value="Unassembled WGS sequence"/>
</dbReference>
<name>A0AAU9PL59_9ASTR</name>
<evidence type="ECO:0000313" key="2">
    <source>
        <dbReference type="Proteomes" id="UP001157418"/>
    </source>
</evidence>
<organism evidence="1 2">
    <name type="scientific">Lactuca virosa</name>
    <dbReference type="NCBI Taxonomy" id="75947"/>
    <lineage>
        <taxon>Eukaryota</taxon>
        <taxon>Viridiplantae</taxon>
        <taxon>Streptophyta</taxon>
        <taxon>Embryophyta</taxon>
        <taxon>Tracheophyta</taxon>
        <taxon>Spermatophyta</taxon>
        <taxon>Magnoliopsida</taxon>
        <taxon>eudicotyledons</taxon>
        <taxon>Gunneridae</taxon>
        <taxon>Pentapetalae</taxon>
        <taxon>asterids</taxon>
        <taxon>campanulids</taxon>
        <taxon>Asterales</taxon>
        <taxon>Asteraceae</taxon>
        <taxon>Cichorioideae</taxon>
        <taxon>Cichorieae</taxon>
        <taxon>Lactucinae</taxon>
        <taxon>Lactuca</taxon>
    </lineage>
</organism>